<dbReference type="SUPFAM" id="SSF55021">
    <property type="entry name" value="ACT-like"/>
    <property type="match status" value="2"/>
</dbReference>
<dbReference type="Pfam" id="PF13740">
    <property type="entry name" value="ACT_6"/>
    <property type="match status" value="1"/>
</dbReference>
<dbReference type="GO" id="GO:0006355">
    <property type="term" value="P:regulation of DNA-templated transcription"/>
    <property type="evidence" value="ECO:0007669"/>
    <property type="project" value="UniProtKB-UniRule"/>
</dbReference>
<dbReference type="PANTHER" id="PTHR34875">
    <property type="entry name" value="UPF0237 PROTEIN MJ1558"/>
    <property type="match status" value="1"/>
</dbReference>
<dbReference type="PROSITE" id="PS51671">
    <property type="entry name" value="ACT"/>
    <property type="match status" value="1"/>
</dbReference>
<gene>
    <name evidence="4" type="ORF">EDC25_105153</name>
</gene>
<organism evidence="4 5">
    <name type="scientific">Pseudofulvimonas gallinarii</name>
    <dbReference type="NCBI Taxonomy" id="634155"/>
    <lineage>
        <taxon>Bacteria</taxon>
        <taxon>Pseudomonadati</taxon>
        <taxon>Pseudomonadota</taxon>
        <taxon>Gammaproteobacteria</taxon>
        <taxon>Lysobacterales</taxon>
        <taxon>Rhodanobacteraceae</taxon>
        <taxon>Pseudofulvimonas</taxon>
    </lineage>
</organism>
<evidence type="ECO:0000259" key="3">
    <source>
        <dbReference type="PROSITE" id="PS51671"/>
    </source>
</evidence>
<evidence type="ECO:0000313" key="5">
    <source>
        <dbReference type="Proteomes" id="UP000294599"/>
    </source>
</evidence>
<dbReference type="Proteomes" id="UP000294599">
    <property type="component" value="Unassembled WGS sequence"/>
</dbReference>
<keyword evidence="1" id="KW-0804">Transcription</keyword>
<proteinExistence type="predicted"/>
<dbReference type="InterPro" id="IPR016867">
    <property type="entry name" value="GcvR"/>
</dbReference>
<dbReference type="Gene3D" id="3.30.70.260">
    <property type="match status" value="2"/>
</dbReference>
<dbReference type="PANTHER" id="PTHR34875:SF5">
    <property type="entry name" value="GLYCINE CLEAVAGE SYSTEM TRANSCRIPTIONAL REPRESSOR"/>
    <property type="match status" value="1"/>
</dbReference>
<dbReference type="AlphaFoldDB" id="A0A4V2UWH9"/>
<keyword evidence="1" id="KW-0678">Repressor</keyword>
<dbReference type="GO" id="GO:0005737">
    <property type="term" value="C:cytoplasm"/>
    <property type="evidence" value="ECO:0007669"/>
    <property type="project" value="UniProtKB-SubCell"/>
</dbReference>
<dbReference type="EMBL" id="SMAF01000005">
    <property type="protein sequence ID" value="TCS99717.1"/>
    <property type="molecule type" value="Genomic_DNA"/>
</dbReference>
<sequence>MDTMPDWQDSDLKEQPRRSRPNENHLLINAFAPRDASPLVSLARRIAESGCNVVEARLATLGQEVCAQMLAQGSWDAIAKLESALARMEREDGTRMVYFRTALREAQGNALPYIVEVTAADKPGVLYQLAEFFEHHGVSIENMSCSRYRAAQTGADVFSAQFTVGIPVDTHIAGLRDDFLEFCDGLNLDAILDPMKF</sequence>
<keyword evidence="1" id="KW-0963">Cytoplasm</keyword>
<comment type="subcellular location">
    <subcellularLocation>
        <location evidence="1">Cytoplasm</location>
    </subcellularLocation>
</comment>
<evidence type="ECO:0000313" key="4">
    <source>
        <dbReference type="EMBL" id="TCS99717.1"/>
    </source>
</evidence>
<dbReference type="PIRSF" id="PIRSF028103">
    <property type="entry name" value="GcvR"/>
    <property type="match status" value="1"/>
</dbReference>
<protein>
    <recommendedName>
        <fullName evidence="1">Glycine cleavage system transcriptional repressor</fullName>
    </recommendedName>
</protein>
<name>A0A4V2UWH9_9GAMM</name>
<accession>A0A4V2UWH9</accession>
<keyword evidence="5" id="KW-1185">Reference proteome</keyword>
<reference evidence="4 5" key="1">
    <citation type="submission" date="2019-03" db="EMBL/GenBank/DDBJ databases">
        <title>Genomic Encyclopedia of Type Strains, Phase IV (KMG-IV): sequencing the most valuable type-strain genomes for metagenomic binning, comparative biology and taxonomic classification.</title>
        <authorList>
            <person name="Goeker M."/>
        </authorList>
    </citation>
    <scope>NUCLEOTIDE SEQUENCE [LARGE SCALE GENOMIC DNA]</scope>
    <source>
        <strain evidence="4 5">DSM 21944</strain>
    </source>
</reference>
<dbReference type="InterPro" id="IPR045865">
    <property type="entry name" value="ACT-like_dom_sf"/>
</dbReference>
<evidence type="ECO:0000256" key="2">
    <source>
        <dbReference type="SAM" id="MobiDB-lite"/>
    </source>
</evidence>
<comment type="caution">
    <text evidence="4">The sequence shown here is derived from an EMBL/GenBank/DDBJ whole genome shotgun (WGS) entry which is preliminary data.</text>
</comment>
<feature type="compositionally biased region" description="Basic and acidic residues" evidence="2">
    <location>
        <begin position="10"/>
        <end position="22"/>
    </location>
</feature>
<dbReference type="CDD" id="cd04869">
    <property type="entry name" value="ACT_GcvR_2"/>
    <property type="match status" value="1"/>
</dbReference>
<evidence type="ECO:0000256" key="1">
    <source>
        <dbReference type="PIRNR" id="PIRNR028103"/>
    </source>
</evidence>
<feature type="domain" description="ACT" evidence="3">
    <location>
        <begin position="114"/>
        <end position="195"/>
    </location>
</feature>
<dbReference type="InterPro" id="IPR002912">
    <property type="entry name" value="ACT_dom"/>
</dbReference>
<dbReference type="InterPro" id="IPR050990">
    <property type="entry name" value="UPF0237/GcvR_regulator"/>
</dbReference>
<feature type="region of interest" description="Disordered" evidence="2">
    <location>
        <begin position="1"/>
        <end position="22"/>
    </location>
</feature>